<dbReference type="InterPro" id="IPR006311">
    <property type="entry name" value="TAT_signal"/>
</dbReference>
<dbReference type="PROSITE" id="PS51318">
    <property type="entry name" value="TAT"/>
    <property type="match status" value="1"/>
</dbReference>
<evidence type="ECO:0000256" key="1">
    <source>
        <dbReference type="ARBA" id="ARBA00001933"/>
    </source>
</evidence>
<gene>
    <name evidence="9" type="ORF">ACIBG2_39155</name>
</gene>
<feature type="signal peptide" evidence="7">
    <location>
        <begin position="1"/>
        <end position="28"/>
    </location>
</feature>
<feature type="domain" description="Aminotransferase class V" evidence="8">
    <location>
        <begin position="102"/>
        <end position="406"/>
    </location>
</feature>
<keyword evidence="7" id="KW-0732">Signal</keyword>
<dbReference type="PANTHER" id="PTHR43586">
    <property type="entry name" value="CYSTEINE DESULFURASE"/>
    <property type="match status" value="1"/>
</dbReference>
<keyword evidence="10" id="KW-1185">Reference proteome</keyword>
<proteinExistence type="inferred from homology"/>
<evidence type="ECO:0000256" key="3">
    <source>
        <dbReference type="ARBA" id="ARBA00022898"/>
    </source>
</evidence>
<comment type="caution">
    <text evidence="9">The sequence shown here is derived from an EMBL/GenBank/DDBJ whole genome shotgun (WGS) entry which is preliminary data.</text>
</comment>
<dbReference type="GO" id="GO:0008483">
    <property type="term" value="F:transaminase activity"/>
    <property type="evidence" value="ECO:0007669"/>
    <property type="project" value="UniProtKB-KW"/>
</dbReference>
<sequence length="438" mass="46850">MTQPLNRRALLGAGLLAGAGACTSSSSAPRPAAPPPSSAPPFKPGDWASVRAQFDLPQDRADFAAFVLARHPAAVREAVARHRGALDADPEYLPPGGDPDQAVRETAARYLGGAPEQIALTDSTTMGLALLYAGLRLRPGQDVLTTEHDFLATHESLRLLAERTGAEVRRVRLYDAPAHASADQIASRLRAAIGPRTRIVAVTWVHSSTGVRLPIKELARVVAEANKNRDEKDRALLCVDGVHGFGAMADGAGDLGCDFLASGTHKWLCGPRGTGIVWGRAWEAVAPVIPSFGQVSFDYFTMGDTQQPVTAAYHTPGGYKAFEHRWAAKEAFAFQEAIGKDRVQARIQELATRLKAGLSALPHVRLATPVSPELSAGLVCMSVDGFAGPREAVARLLDRHRIVASSTPYRESLLRFGTTIMNTPEQVDQAIKAMAALR</sequence>
<dbReference type="InterPro" id="IPR015422">
    <property type="entry name" value="PyrdxlP-dep_Trfase_small"/>
</dbReference>
<dbReference type="PROSITE" id="PS51257">
    <property type="entry name" value="PROKAR_LIPOPROTEIN"/>
    <property type="match status" value="1"/>
</dbReference>
<evidence type="ECO:0000256" key="2">
    <source>
        <dbReference type="ARBA" id="ARBA00010447"/>
    </source>
</evidence>
<evidence type="ECO:0000256" key="6">
    <source>
        <dbReference type="SAM" id="MobiDB-lite"/>
    </source>
</evidence>
<dbReference type="Gene3D" id="3.40.640.10">
    <property type="entry name" value="Type I PLP-dependent aspartate aminotransferase-like (Major domain)"/>
    <property type="match status" value="1"/>
</dbReference>
<comment type="catalytic activity">
    <reaction evidence="4">
        <text>(sulfur carrier)-H + L-cysteine = (sulfur carrier)-SH + L-alanine</text>
        <dbReference type="Rhea" id="RHEA:43892"/>
        <dbReference type="Rhea" id="RHEA-COMP:14737"/>
        <dbReference type="Rhea" id="RHEA-COMP:14739"/>
        <dbReference type="ChEBI" id="CHEBI:29917"/>
        <dbReference type="ChEBI" id="CHEBI:35235"/>
        <dbReference type="ChEBI" id="CHEBI:57972"/>
        <dbReference type="ChEBI" id="CHEBI:64428"/>
        <dbReference type="EC" id="2.8.1.7"/>
    </reaction>
</comment>
<comment type="similarity">
    <text evidence="2">Belongs to the class-V pyridoxal-phosphate-dependent aminotransferase family. Csd subfamily.</text>
</comment>
<reference evidence="9 10" key="1">
    <citation type="submission" date="2024-10" db="EMBL/GenBank/DDBJ databases">
        <title>The Natural Products Discovery Center: Release of the First 8490 Sequenced Strains for Exploring Actinobacteria Biosynthetic Diversity.</title>
        <authorList>
            <person name="Kalkreuter E."/>
            <person name="Kautsar S.A."/>
            <person name="Yang D."/>
            <person name="Bader C.D."/>
            <person name="Teijaro C.N."/>
            <person name="Fluegel L."/>
            <person name="Davis C.M."/>
            <person name="Simpson J.R."/>
            <person name="Lauterbach L."/>
            <person name="Steele A.D."/>
            <person name="Gui C."/>
            <person name="Meng S."/>
            <person name="Li G."/>
            <person name="Viehrig K."/>
            <person name="Ye F."/>
            <person name="Su P."/>
            <person name="Kiefer A.F."/>
            <person name="Nichols A."/>
            <person name="Cepeda A.J."/>
            <person name="Yan W."/>
            <person name="Fan B."/>
            <person name="Jiang Y."/>
            <person name="Adhikari A."/>
            <person name="Zheng C.-J."/>
            <person name="Schuster L."/>
            <person name="Cowan T.M."/>
            <person name="Smanski M.J."/>
            <person name="Chevrette M.G."/>
            <person name="De Carvalho L.P.S."/>
            <person name="Shen B."/>
        </authorList>
    </citation>
    <scope>NUCLEOTIDE SEQUENCE [LARGE SCALE GENOMIC DNA]</scope>
    <source>
        <strain evidence="9 10">NPDC050545</strain>
    </source>
</reference>
<dbReference type="Proteomes" id="UP001612741">
    <property type="component" value="Unassembled WGS sequence"/>
</dbReference>
<keyword evidence="3" id="KW-0663">Pyridoxal phosphate</keyword>
<name>A0ABW7Z5J7_9ACTN</name>
<keyword evidence="9" id="KW-0808">Transferase</keyword>
<dbReference type="InterPro" id="IPR020578">
    <property type="entry name" value="Aminotrans_V_PyrdxlP_BS"/>
</dbReference>
<dbReference type="InterPro" id="IPR000192">
    <property type="entry name" value="Aminotrans_V_dom"/>
</dbReference>
<evidence type="ECO:0000256" key="7">
    <source>
        <dbReference type="SAM" id="SignalP"/>
    </source>
</evidence>
<evidence type="ECO:0000256" key="5">
    <source>
        <dbReference type="RuleBase" id="RU004504"/>
    </source>
</evidence>
<dbReference type="InterPro" id="IPR015421">
    <property type="entry name" value="PyrdxlP-dep_Trfase_major"/>
</dbReference>
<evidence type="ECO:0000313" key="10">
    <source>
        <dbReference type="Proteomes" id="UP001612741"/>
    </source>
</evidence>
<dbReference type="EMBL" id="JBITGY010000012">
    <property type="protein sequence ID" value="MFI6503457.1"/>
    <property type="molecule type" value="Genomic_DNA"/>
</dbReference>
<dbReference type="RefSeq" id="WP_397089237.1">
    <property type="nucleotide sequence ID" value="NZ_JBITGY010000012.1"/>
</dbReference>
<comment type="cofactor">
    <cofactor evidence="1 5">
        <name>pyridoxal 5'-phosphate</name>
        <dbReference type="ChEBI" id="CHEBI:597326"/>
    </cofactor>
</comment>
<accession>A0ABW7Z5J7</accession>
<organism evidence="9 10">
    <name type="scientific">Nonomuraea typhae</name>
    <dbReference type="NCBI Taxonomy" id="2603600"/>
    <lineage>
        <taxon>Bacteria</taxon>
        <taxon>Bacillati</taxon>
        <taxon>Actinomycetota</taxon>
        <taxon>Actinomycetes</taxon>
        <taxon>Streptosporangiales</taxon>
        <taxon>Streptosporangiaceae</taxon>
        <taxon>Nonomuraea</taxon>
    </lineage>
</organism>
<evidence type="ECO:0000259" key="8">
    <source>
        <dbReference type="Pfam" id="PF00266"/>
    </source>
</evidence>
<feature type="compositionally biased region" description="Low complexity" evidence="6">
    <location>
        <begin position="20"/>
        <end position="30"/>
    </location>
</feature>
<dbReference type="PROSITE" id="PS00595">
    <property type="entry name" value="AA_TRANSFER_CLASS_5"/>
    <property type="match status" value="1"/>
</dbReference>
<protein>
    <submittedName>
        <fullName evidence="9">Aminotransferase class V-fold PLP-dependent enzyme</fullName>
    </submittedName>
</protein>
<feature type="region of interest" description="Disordered" evidence="6">
    <location>
        <begin position="20"/>
        <end position="44"/>
    </location>
</feature>
<evidence type="ECO:0000256" key="4">
    <source>
        <dbReference type="ARBA" id="ARBA00050776"/>
    </source>
</evidence>
<dbReference type="PANTHER" id="PTHR43586:SF8">
    <property type="entry name" value="CYSTEINE DESULFURASE 1, CHLOROPLASTIC"/>
    <property type="match status" value="1"/>
</dbReference>
<evidence type="ECO:0000313" key="9">
    <source>
        <dbReference type="EMBL" id="MFI6503457.1"/>
    </source>
</evidence>
<dbReference type="InterPro" id="IPR015424">
    <property type="entry name" value="PyrdxlP-dep_Trfase"/>
</dbReference>
<feature type="chain" id="PRO_5045577588" evidence="7">
    <location>
        <begin position="29"/>
        <end position="438"/>
    </location>
</feature>
<feature type="compositionally biased region" description="Pro residues" evidence="6">
    <location>
        <begin position="31"/>
        <end position="43"/>
    </location>
</feature>
<dbReference type="SUPFAM" id="SSF53383">
    <property type="entry name" value="PLP-dependent transferases"/>
    <property type="match status" value="1"/>
</dbReference>
<keyword evidence="9" id="KW-0032">Aminotransferase</keyword>
<dbReference type="Pfam" id="PF00266">
    <property type="entry name" value="Aminotran_5"/>
    <property type="match status" value="1"/>
</dbReference>
<dbReference type="Gene3D" id="3.90.1150.10">
    <property type="entry name" value="Aspartate Aminotransferase, domain 1"/>
    <property type="match status" value="1"/>
</dbReference>